<dbReference type="PANTHER" id="PTHR37490">
    <property type="entry name" value="EXPRESSED PROTEIN"/>
    <property type="match status" value="1"/>
</dbReference>
<dbReference type="OrthoDB" id="426718at2759"/>
<gene>
    <name evidence="1" type="ORF">GLAREA_10108</name>
</gene>
<proteinExistence type="predicted"/>
<dbReference type="RefSeq" id="XP_008078349.1">
    <property type="nucleotide sequence ID" value="XM_008080158.1"/>
</dbReference>
<dbReference type="AlphaFoldDB" id="S3DBD1"/>
<organism evidence="1 2">
    <name type="scientific">Glarea lozoyensis (strain ATCC 20868 / MF5171)</name>
    <dbReference type="NCBI Taxonomy" id="1116229"/>
    <lineage>
        <taxon>Eukaryota</taxon>
        <taxon>Fungi</taxon>
        <taxon>Dikarya</taxon>
        <taxon>Ascomycota</taxon>
        <taxon>Pezizomycotina</taxon>
        <taxon>Leotiomycetes</taxon>
        <taxon>Helotiales</taxon>
        <taxon>Helotiaceae</taxon>
        <taxon>Glarea</taxon>
    </lineage>
</organism>
<sequence length="244" mass="27579">MDASEDPQYSASDYPEITKSLVIAATTSSNVSWVSSAIKSTNWKPYIYITDSADAQLTVPINRGNEAMVYLTYIIQNYVDSLPDIMFFHHHHENAWHQLLTASHEITYLKDQFVMDSGYVSPRCLGSCENVIELSGNYIPLSDLEDAIPRETQIGSFLMEFLGWIPEKIASPCCAQFAVSREAVYRRSLDEWKSIRKWLEETKLSSSSSGRVLEHTWHILFGMESIHCPVQNVCLCGGFGMDCT</sequence>
<dbReference type="eggNOG" id="ENOG502QRU5">
    <property type="taxonomic scope" value="Eukaryota"/>
</dbReference>
<accession>S3DBD1</accession>
<evidence type="ECO:0000313" key="1">
    <source>
        <dbReference type="EMBL" id="EPE34414.1"/>
    </source>
</evidence>
<keyword evidence="2" id="KW-1185">Reference proteome</keyword>
<dbReference type="Pfam" id="PF11913">
    <property type="entry name" value="DUF3431"/>
    <property type="match status" value="1"/>
</dbReference>
<dbReference type="InterPro" id="IPR021838">
    <property type="entry name" value="DUF3431"/>
</dbReference>
<reference evidence="1 2" key="1">
    <citation type="journal article" date="2013" name="BMC Genomics">
        <title>Genomics-driven discovery of the pneumocandin biosynthetic gene cluster in the fungus Glarea lozoyensis.</title>
        <authorList>
            <person name="Chen L."/>
            <person name="Yue Q."/>
            <person name="Zhang X."/>
            <person name="Xiang M."/>
            <person name="Wang C."/>
            <person name="Li S."/>
            <person name="Che Y."/>
            <person name="Ortiz-Lopez F.J."/>
            <person name="Bills G.F."/>
            <person name="Liu X."/>
            <person name="An Z."/>
        </authorList>
    </citation>
    <scope>NUCLEOTIDE SEQUENCE [LARGE SCALE GENOMIC DNA]</scope>
    <source>
        <strain evidence="2">ATCC 20868 / MF5171</strain>
    </source>
</reference>
<dbReference type="STRING" id="1116229.S3DBD1"/>
<evidence type="ECO:0000313" key="2">
    <source>
        <dbReference type="Proteomes" id="UP000016922"/>
    </source>
</evidence>
<dbReference type="PANTHER" id="PTHR37490:SF2">
    <property type="match status" value="1"/>
</dbReference>
<dbReference type="EMBL" id="KE145356">
    <property type="protein sequence ID" value="EPE34414.1"/>
    <property type="molecule type" value="Genomic_DNA"/>
</dbReference>
<dbReference type="KEGG" id="glz:GLAREA_10108"/>
<dbReference type="Proteomes" id="UP000016922">
    <property type="component" value="Unassembled WGS sequence"/>
</dbReference>
<dbReference type="OMA" id="FRQWVID"/>
<protein>
    <submittedName>
        <fullName evidence="1">Uncharacterized protein</fullName>
    </submittedName>
</protein>
<dbReference type="HOGENOM" id="CLU_031559_2_1_1"/>
<name>S3DBD1_GLAL2</name>
<dbReference type="GeneID" id="19469155"/>